<dbReference type="SUPFAM" id="SSF55729">
    <property type="entry name" value="Acyl-CoA N-acyltransferases (Nat)"/>
    <property type="match status" value="1"/>
</dbReference>
<dbReference type="EMBL" id="NFZT01000001">
    <property type="protein sequence ID" value="OWV34060.1"/>
    <property type="molecule type" value="Genomic_DNA"/>
</dbReference>
<sequence length="184" mass="21155">MTDDRIFETERLIVRPWRSSDREPFAALNSDTEVMRHFPAPLPPEESDALVDDLIGRQQRFGFTFSPIEEKTSGAFLGFVGLSRHAFESPVRGEPEIGWRLARRAWGKGYASEAATAWLRWFWLRYDEPRVVSITTTTNLPSQAVMRRIGMSHRQELDFDHPNVPDDSVLKRHVTFAIDRPEGA</sequence>
<feature type="domain" description="N-acetyltransferase" evidence="1">
    <location>
        <begin position="12"/>
        <end position="181"/>
    </location>
</feature>
<name>A0A219B6R7_9SPHN</name>
<dbReference type="InterPro" id="IPR000182">
    <property type="entry name" value="GNAT_dom"/>
</dbReference>
<evidence type="ECO:0000313" key="3">
    <source>
        <dbReference type="Proteomes" id="UP000198462"/>
    </source>
</evidence>
<dbReference type="RefSeq" id="WP_088712758.1">
    <property type="nucleotide sequence ID" value="NZ_NFZT01000001.1"/>
</dbReference>
<comment type="caution">
    <text evidence="2">The sequence shown here is derived from an EMBL/GenBank/DDBJ whole genome shotgun (WGS) entry which is preliminary data.</text>
</comment>
<dbReference type="InterPro" id="IPR051531">
    <property type="entry name" value="N-acetyltransferase"/>
</dbReference>
<dbReference type="OrthoDB" id="6293260at2"/>
<reference evidence="3" key="1">
    <citation type="submission" date="2017-05" db="EMBL/GenBank/DDBJ databases">
        <authorList>
            <person name="Lin X."/>
        </authorList>
    </citation>
    <scope>NUCLEOTIDE SEQUENCE [LARGE SCALE GENOMIC DNA]</scope>
    <source>
        <strain evidence="3">JLT2012</strain>
    </source>
</reference>
<keyword evidence="3" id="KW-1185">Reference proteome</keyword>
<gene>
    <name evidence="2" type="ORF">B5C34_11715</name>
</gene>
<dbReference type="GO" id="GO:0016747">
    <property type="term" value="F:acyltransferase activity, transferring groups other than amino-acyl groups"/>
    <property type="evidence" value="ECO:0007669"/>
    <property type="project" value="InterPro"/>
</dbReference>
<dbReference type="Proteomes" id="UP000198462">
    <property type="component" value="Unassembled WGS sequence"/>
</dbReference>
<evidence type="ECO:0000313" key="2">
    <source>
        <dbReference type="EMBL" id="OWV34060.1"/>
    </source>
</evidence>
<dbReference type="Gene3D" id="3.40.630.30">
    <property type="match status" value="1"/>
</dbReference>
<protein>
    <recommendedName>
        <fullName evidence="1">N-acetyltransferase domain-containing protein</fullName>
    </recommendedName>
</protein>
<evidence type="ECO:0000259" key="1">
    <source>
        <dbReference type="PROSITE" id="PS51186"/>
    </source>
</evidence>
<organism evidence="2 3">
    <name type="scientific">Pacificimonas flava</name>
    <dbReference type="NCBI Taxonomy" id="1234595"/>
    <lineage>
        <taxon>Bacteria</taxon>
        <taxon>Pseudomonadati</taxon>
        <taxon>Pseudomonadota</taxon>
        <taxon>Alphaproteobacteria</taxon>
        <taxon>Sphingomonadales</taxon>
        <taxon>Sphingosinicellaceae</taxon>
        <taxon>Pacificimonas</taxon>
    </lineage>
</organism>
<proteinExistence type="predicted"/>
<dbReference type="InterPro" id="IPR016181">
    <property type="entry name" value="Acyl_CoA_acyltransferase"/>
</dbReference>
<dbReference type="AlphaFoldDB" id="A0A219B6R7"/>
<accession>A0A219B6R7</accession>
<dbReference type="PROSITE" id="PS51186">
    <property type="entry name" value="GNAT"/>
    <property type="match status" value="1"/>
</dbReference>
<dbReference type="Pfam" id="PF13302">
    <property type="entry name" value="Acetyltransf_3"/>
    <property type="match status" value="1"/>
</dbReference>
<dbReference type="PANTHER" id="PTHR43792:SF1">
    <property type="entry name" value="N-ACETYLTRANSFERASE DOMAIN-CONTAINING PROTEIN"/>
    <property type="match status" value="1"/>
</dbReference>
<dbReference type="PANTHER" id="PTHR43792">
    <property type="entry name" value="GNAT FAMILY, PUTATIVE (AFU_ORTHOLOGUE AFUA_3G00765)-RELATED-RELATED"/>
    <property type="match status" value="1"/>
</dbReference>